<gene>
    <name evidence="5" type="ORF">LKD75_17010</name>
</gene>
<comment type="caution">
    <text evidence="5">The sequence shown here is derived from an EMBL/GenBank/DDBJ whole genome shotgun (WGS) entry which is preliminary data.</text>
</comment>
<dbReference type="Gene3D" id="1.10.10.60">
    <property type="entry name" value="Homeodomain-like"/>
    <property type="match status" value="2"/>
</dbReference>
<evidence type="ECO:0000256" key="1">
    <source>
        <dbReference type="ARBA" id="ARBA00023015"/>
    </source>
</evidence>
<dbReference type="PRINTS" id="PR00032">
    <property type="entry name" value="HTHARAC"/>
</dbReference>
<dbReference type="Pfam" id="PF12833">
    <property type="entry name" value="HTH_18"/>
    <property type="match status" value="1"/>
</dbReference>
<sequence>MVVNRKSSLRCRDAADERQYMLSGDYEVYEKAGEPVGAVSFHYHDFYELIYIIEGEFSSLIEDRAVRMRKGDFLLIDKNVMHKYHPTEKKMDSSRRIILWISDQMLRELAAGEPFLAECFWGAGPKLYHFPIYYEEILRGFLLKLAMSEILEGDDVQNCGIRKVMDRGNLSLFFGYLNVLCKREEYLSSTQEIVDHPLVEQVTGYIETHLSQEITVEEVAEAVHMSKYHFLRKFKEITGMTVHNFIVNKRIISACQAMAEGKNITESWQQTGFADYSSFLRNFRKIYGISPKEYRENNRSLIISQ</sequence>
<dbReference type="InterPro" id="IPR020449">
    <property type="entry name" value="Tscrpt_reg_AraC-type_HTH"/>
</dbReference>
<dbReference type="InterPro" id="IPR009057">
    <property type="entry name" value="Homeodomain-like_sf"/>
</dbReference>
<keyword evidence="3" id="KW-0804">Transcription</keyword>
<dbReference type="SUPFAM" id="SSF51182">
    <property type="entry name" value="RmlC-like cupins"/>
    <property type="match status" value="1"/>
</dbReference>
<dbReference type="InterPro" id="IPR003313">
    <property type="entry name" value="AraC-bd"/>
</dbReference>
<dbReference type="Proteomes" id="UP001197795">
    <property type="component" value="Unassembled WGS sequence"/>
</dbReference>
<evidence type="ECO:0000256" key="2">
    <source>
        <dbReference type="ARBA" id="ARBA00023125"/>
    </source>
</evidence>
<evidence type="ECO:0000259" key="4">
    <source>
        <dbReference type="PROSITE" id="PS01124"/>
    </source>
</evidence>
<dbReference type="GO" id="GO:0003700">
    <property type="term" value="F:DNA-binding transcription factor activity"/>
    <property type="evidence" value="ECO:0007669"/>
    <property type="project" value="InterPro"/>
</dbReference>
<dbReference type="SUPFAM" id="SSF46689">
    <property type="entry name" value="Homeodomain-like"/>
    <property type="match status" value="2"/>
</dbReference>
<dbReference type="PANTHER" id="PTHR43280">
    <property type="entry name" value="ARAC-FAMILY TRANSCRIPTIONAL REGULATOR"/>
    <property type="match status" value="1"/>
</dbReference>
<reference evidence="5 6" key="1">
    <citation type="submission" date="2021-10" db="EMBL/GenBank/DDBJ databases">
        <title>Anaerobic single-cell dispensing facilitates the cultivation of human gut bacteria.</title>
        <authorList>
            <person name="Afrizal A."/>
        </authorList>
    </citation>
    <scope>NUCLEOTIDE SEQUENCE [LARGE SCALE GENOMIC DNA]</scope>
    <source>
        <strain evidence="5 6">CLA-AA-H273</strain>
    </source>
</reference>
<evidence type="ECO:0000313" key="6">
    <source>
        <dbReference type="Proteomes" id="UP001197795"/>
    </source>
</evidence>
<protein>
    <submittedName>
        <fullName evidence="5">AraC family transcriptional regulator</fullName>
    </submittedName>
</protein>
<dbReference type="InterPro" id="IPR014710">
    <property type="entry name" value="RmlC-like_jellyroll"/>
</dbReference>
<dbReference type="AlphaFoldDB" id="A0AAE3DAG0"/>
<proteinExistence type="predicted"/>
<dbReference type="Pfam" id="PF02311">
    <property type="entry name" value="AraC_binding"/>
    <property type="match status" value="1"/>
</dbReference>
<dbReference type="PROSITE" id="PS01124">
    <property type="entry name" value="HTH_ARAC_FAMILY_2"/>
    <property type="match status" value="1"/>
</dbReference>
<dbReference type="RefSeq" id="WP_227733965.1">
    <property type="nucleotide sequence ID" value="NZ_JAJEPV010000068.1"/>
</dbReference>
<dbReference type="InterPro" id="IPR011051">
    <property type="entry name" value="RmlC_Cupin_sf"/>
</dbReference>
<keyword evidence="6" id="KW-1185">Reference proteome</keyword>
<evidence type="ECO:0000256" key="3">
    <source>
        <dbReference type="ARBA" id="ARBA00023163"/>
    </source>
</evidence>
<feature type="domain" description="HTH araC/xylS-type" evidence="4">
    <location>
        <begin position="200"/>
        <end position="297"/>
    </location>
</feature>
<accession>A0AAE3DAG0</accession>
<dbReference type="SMART" id="SM00342">
    <property type="entry name" value="HTH_ARAC"/>
    <property type="match status" value="1"/>
</dbReference>
<evidence type="ECO:0000313" key="5">
    <source>
        <dbReference type="EMBL" id="MCC2121259.1"/>
    </source>
</evidence>
<name>A0AAE3DAG0_9FIRM</name>
<dbReference type="InterPro" id="IPR018060">
    <property type="entry name" value="HTH_AraC"/>
</dbReference>
<dbReference type="GO" id="GO:0043565">
    <property type="term" value="F:sequence-specific DNA binding"/>
    <property type="evidence" value="ECO:0007669"/>
    <property type="project" value="InterPro"/>
</dbReference>
<organism evidence="5 6">
    <name type="scientific">Waltera acetigignens</name>
    <dbReference type="NCBI Taxonomy" id="2981769"/>
    <lineage>
        <taxon>Bacteria</taxon>
        <taxon>Bacillati</taxon>
        <taxon>Bacillota</taxon>
        <taxon>Clostridia</taxon>
        <taxon>Lachnospirales</taxon>
        <taxon>Lachnospiraceae</taxon>
        <taxon>Waltera</taxon>
    </lineage>
</organism>
<dbReference type="Gene3D" id="2.60.120.10">
    <property type="entry name" value="Jelly Rolls"/>
    <property type="match status" value="1"/>
</dbReference>
<keyword evidence="2" id="KW-0238">DNA-binding</keyword>
<dbReference type="PANTHER" id="PTHR43280:SF34">
    <property type="entry name" value="ARAC-FAMILY TRANSCRIPTIONAL REGULATOR"/>
    <property type="match status" value="1"/>
</dbReference>
<dbReference type="EMBL" id="JAJEPV010000068">
    <property type="protein sequence ID" value="MCC2121259.1"/>
    <property type="molecule type" value="Genomic_DNA"/>
</dbReference>
<keyword evidence="1" id="KW-0805">Transcription regulation</keyword>